<proteinExistence type="predicted"/>
<dbReference type="AlphaFoldDB" id="A0AAD4TN89"/>
<comment type="caution">
    <text evidence="2">The sequence shown here is derived from an EMBL/GenBank/DDBJ whole genome shotgun (WGS) entry which is preliminary data.</text>
</comment>
<accession>A0AAD4TN89</accession>
<protein>
    <submittedName>
        <fullName evidence="2">Uncharacterized protein</fullName>
    </submittedName>
</protein>
<keyword evidence="1" id="KW-0472">Membrane</keyword>
<feature type="transmembrane region" description="Helical" evidence="1">
    <location>
        <begin position="16"/>
        <end position="34"/>
    </location>
</feature>
<name>A0AAD4TN89_9MAGN</name>
<dbReference type="EMBL" id="JAJJMB010000242">
    <property type="protein sequence ID" value="KAI3962778.1"/>
    <property type="molecule type" value="Genomic_DNA"/>
</dbReference>
<keyword evidence="1" id="KW-1133">Transmembrane helix</keyword>
<dbReference type="Proteomes" id="UP001202328">
    <property type="component" value="Unassembled WGS sequence"/>
</dbReference>
<reference evidence="2" key="1">
    <citation type="submission" date="2022-04" db="EMBL/GenBank/DDBJ databases">
        <title>A functionally conserved STORR gene fusion in Papaver species that diverged 16.8 million years ago.</title>
        <authorList>
            <person name="Catania T."/>
        </authorList>
    </citation>
    <scope>NUCLEOTIDE SEQUENCE</scope>
    <source>
        <strain evidence="2">S-188037</strain>
    </source>
</reference>
<keyword evidence="3" id="KW-1185">Reference proteome</keyword>
<evidence type="ECO:0000313" key="3">
    <source>
        <dbReference type="Proteomes" id="UP001202328"/>
    </source>
</evidence>
<gene>
    <name evidence="2" type="ORF">MKW98_029937</name>
</gene>
<sequence length="74" mass="8576">MKGTDTWQPPLANLDAIIYSFFFFMGLLIQRILIPTEGEGGENSNHLHHHLTKLQTCVFVELENGRMIQTEFRE</sequence>
<keyword evidence="1" id="KW-0812">Transmembrane</keyword>
<evidence type="ECO:0000313" key="2">
    <source>
        <dbReference type="EMBL" id="KAI3962778.1"/>
    </source>
</evidence>
<organism evidence="2 3">
    <name type="scientific">Papaver atlanticum</name>
    <dbReference type="NCBI Taxonomy" id="357466"/>
    <lineage>
        <taxon>Eukaryota</taxon>
        <taxon>Viridiplantae</taxon>
        <taxon>Streptophyta</taxon>
        <taxon>Embryophyta</taxon>
        <taxon>Tracheophyta</taxon>
        <taxon>Spermatophyta</taxon>
        <taxon>Magnoliopsida</taxon>
        <taxon>Ranunculales</taxon>
        <taxon>Papaveraceae</taxon>
        <taxon>Papaveroideae</taxon>
        <taxon>Papaver</taxon>
    </lineage>
</organism>
<evidence type="ECO:0000256" key="1">
    <source>
        <dbReference type="SAM" id="Phobius"/>
    </source>
</evidence>